<name>A0A1L0DMV1_9ASCO</name>
<keyword evidence="2" id="KW-1185">Reference proteome</keyword>
<organism evidence="1 2">
    <name type="scientific">Sungouiella intermedia</name>
    <dbReference type="NCBI Taxonomy" id="45354"/>
    <lineage>
        <taxon>Eukaryota</taxon>
        <taxon>Fungi</taxon>
        <taxon>Dikarya</taxon>
        <taxon>Ascomycota</taxon>
        <taxon>Saccharomycotina</taxon>
        <taxon>Pichiomycetes</taxon>
        <taxon>Metschnikowiaceae</taxon>
        <taxon>Sungouiella</taxon>
    </lineage>
</organism>
<dbReference type="EMBL" id="LT635762">
    <property type="protein sequence ID" value="SGZ57908.1"/>
    <property type="molecule type" value="Genomic_DNA"/>
</dbReference>
<accession>A0A1L0DMV1</accession>
<evidence type="ECO:0000313" key="2">
    <source>
        <dbReference type="Proteomes" id="UP000182334"/>
    </source>
</evidence>
<evidence type="ECO:0000313" key="1">
    <source>
        <dbReference type="EMBL" id="SGZ57908.1"/>
    </source>
</evidence>
<dbReference type="Proteomes" id="UP000182334">
    <property type="component" value="Chromosome VII"/>
</dbReference>
<proteinExistence type="predicted"/>
<gene>
    <name evidence="1" type="ORF">SAMEA4029010_CIC11G00000000203</name>
</gene>
<dbReference type="AlphaFoldDB" id="A0A1L0DMV1"/>
<reference evidence="1 2" key="1">
    <citation type="submission" date="2016-10" db="EMBL/GenBank/DDBJ databases">
        <authorList>
            <person name="de Groot N.N."/>
        </authorList>
    </citation>
    <scope>NUCLEOTIDE SEQUENCE [LARGE SCALE GENOMIC DNA]</scope>
    <source>
        <strain evidence="1 2">CBS 141442</strain>
    </source>
</reference>
<protein>
    <submittedName>
        <fullName evidence="1">CIC11C00000000203</fullName>
    </submittedName>
</protein>
<sequence length="80" mass="8801">MESKSFIAEDDVCTLLFSVVPISCSLFVDQPGLTGTPPLGQYIPYVMWNIQSLSISKNLYCSDGFGDIQSEVMEDVISDD</sequence>